<reference evidence="3 4" key="1">
    <citation type="submission" date="2018-06" db="EMBL/GenBank/DDBJ databases">
        <authorList>
            <consortium name="Pathogen Informatics"/>
            <person name="Doyle S."/>
        </authorList>
    </citation>
    <scope>NUCLEOTIDE SEQUENCE [LARGE SCALE GENOMIC DNA]</scope>
    <source>
        <strain evidence="3 4">NCTC12020</strain>
    </source>
</reference>
<sequence>MDTEKIGQLISQLRKEKQLTQQQLAEALHITNKTISKWECGKGIPDITLWEPLAQLLGADILKLLQGNLSLNTIDTGNIRRLKIFVCPHCGNILTSTSTTTITCCGRSLTALTAMLNDTTHKPNVISIDGANYLTFTHTMTKEEYIYFVAYIYDDFIWLQRLYPEQEPAIQLPRLKRGGKLLVYCLNHGLFSYQHII</sequence>
<keyword evidence="4" id="KW-1185">Reference proteome</keyword>
<dbReference type="SUPFAM" id="SSF57802">
    <property type="entry name" value="Rubredoxin-like"/>
    <property type="match status" value="1"/>
</dbReference>
<dbReference type="InterPro" id="IPR010982">
    <property type="entry name" value="Lambda_DNA-bd_dom_sf"/>
</dbReference>
<protein>
    <submittedName>
        <fullName evidence="3">Transcriptional repressor DicA</fullName>
    </submittedName>
</protein>
<dbReference type="Gene3D" id="1.10.260.40">
    <property type="entry name" value="lambda repressor-like DNA-binding domains"/>
    <property type="match status" value="1"/>
</dbReference>
<dbReference type="SMART" id="SM00530">
    <property type="entry name" value="HTH_XRE"/>
    <property type="match status" value="1"/>
</dbReference>
<proteinExistence type="predicted"/>
<evidence type="ECO:0000259" key="2">
    <source>
        <dbReference type="PROSITE" id="PS50943"/>
    </source>
</evidence>
<evidence type="ECO:0000313" key="4">
    <source>
        <dbReference type="Proteomes" id="UP000255367"/>
    </source>
</evidence>
<dbReference type="Gene3D" id="2.60.40.730">
    <property type="entry name" value="SOR catalytic domain"/>
    <property type="match status" value="1"/>
</dbReference>
<dbReference type="CDD" id="cd00093">
    <property type="entry name" value="HTH_XRE"/>
    <property type="match status" value="1"/>
</dbReference>
<organism evidence="3 4">
    <name type="scientific">Veillonella criceti</name>
    <dbReference type="NCBI Taxonomy" id="103891"/>
    <lineage>
        <taxon>Bacteria</taxon>
        <taxon>Bacillati</taxon>
        <taxon>Bacillota</taxon>
        <taxon>Negativicutes</taxon>
        <taxon>Veillonellales</taxon>
        <taxon>Veillonellaceae</taxon>
        <taxon>Veillonella</taxon>
    </lineage>
</organism>
<dbReference type="OrthoDB" id="9813152at2"/>
<evidence type="ECO:0000313" key="3">
    <source>
        <dbReference type="EMBL" id="SUP43659.1"/>
    </source>
</evidence>
<dbReference type="Pfam" id="PF01381">
    <property type="entry name" value="HTH_3"/>
    <property type="match status" value="1"/>
</dbReference>
<dbReference type="SUPFAM" id="SSF47413">
    <property type="entry name" value="lambda repressor-like DNA-binding domains"/>
    <property type="match status" value="1"/>
</dbReference>
<dbReference type="InterPro" id="IPR001387">
    <property type="entry name" value="Cro/C1-type_HTH"/>
</dbReference>
<gene>
    <name evidence="3" type="ORF">NCTC12020_01274</name>
</gene>
<dbReference type="PROSITE" id="PS50943">
    <property type="entry name" value="HTH_CROC1"/>
    <property type="match status" value="1"/>
</dbReference>
<feature type="domain" description="HTH cro/C1-type" evidence="2">
    <location>
        <begin position="10"/>
        <end position="64"/>
    </location>
</feature>
<dbReference type="InterPro" id="IPR036073">
    <property type="entry name" value="Desulfoferrodoxin_Fe-bd_dom_sf"/>
</dbReference>
<dbReference type="GO" id="GO:0003677">
    <property type="term" value="F:DNA binding"/>
    <property type="evidence" value="ECO:0007669"/>
    <property type="project" value="UniProtKB-KW"/>
</dbReference>
<dbReference type="EMBL" id="UHIO01000001">
    <property type="protein sequence ID" value="SUP43659.1"/>
    <property type="molecule type" value="Genomic_DNA"/>
</dbReference>
<accession>A0A380NLB7</accession>
<evidence type="ECO:0000256" key="1">
    <source>
        <dbReference type="ARBA" id="ARBA00023125"/>
    </source>
</evidence>
<dbReference type="AlphaFoldDB" id="A0A380NLB7"/>
<dbReference type="PANTHER" id="PTHR46558">
    <property type="entry name" value="TRACRIPTIONAL REGULATORY PROTEIN-RELATED-RELATED"/>
    <property type="match status" value="1"/>
</dbReference>
<dbReference type="RefSeq" id="WP_115310431.1">
    <property type="nucleotide sequence ID" value="NZ_UHIO01000001.1"/>
</dbReference>
<keyword evidence="1" id="KW-0238">DNA-binding</keyword>
<dbReference type="GO" id="GO:0005506">
    <property type="term" value="F:iron ion binding"/>
    <property type="evidence" value="ECO:0007669"/>
    <property type="project" value="InterPro"/>
</dbReference>
<dbReference type="SUPFAM" id="SSF49367">
    <property type="entry name" value="Superoxide reductase-like"/>
    <property type="match status" value="1"/>
</dbReference>
<dbReference type="Proteomes" id="UP000255367">
    <property type="component" value="Unassembled WGS sequence"/>
</dbReference>
<dbReference type="PANTHER" id="PTHR46558:SF11">
    <property type="entry name" value="HTH-TYPE TRANSCRIPTIONAL REGULATOR XRE"/>
    <property type="match status" value="1"/>
</dbReference>
<dbReference type="GO" id="GO:0016491">
    <property type="term" value="F:oxidoreductase activity"/>
    <property type="evidence" value="ECO:0007669"/>
    <property type="project" value="InterPro"/>
</dbReference>
<name>A0A380NLB7_9FIRM</name>